<dbReference type="Proteomes" id="UP000694541">
    <property type="component" value="Unplaced"/>
</dbReference>
<keyword evidence="4" id="KW-1185">Reference proteome</keyword>
<reference evidence="3" key="2">
    <citation type="submission" date="2025-09" db="UniProtKB">
        <authorList>
            <consortium name="Ensembl"/>
        </authorList>
    </citation>
    <scope>IDENTIFICATION</scope>
</reference>
<protein>
    <recommendedName>
        <fullName evidence="2">TERF1-interacting nuclear factor 2 N-terminal domain-containing protein</fullName>
    </recommendedName>
</protein>
<sequence>GSACRGAGPGVSLRVALAGAWHVVRGRSLVQFPRVLGLLEAVGRAAPAAVRFRHGVRLRLGLQAAVSTGRHPAPARPPPRPPPVHTS</sequence>
<accession>A0A8B9MME6</accession>
<feature type="domain" description="TERF1-interacting nuclear factor 2 N-terminal" evidence="2">
    <location>
        <begin position="21"/>
        <end position="66"/>
    </location>
</feature>
<reference evidence="3" key="1">
    <citation type="submission" date="2025-08" db="UniProtKB">
        <authorList>
            <consortium name="Ensembl"/>
        </authorList>
    </citation>
    <scope>IDENTIFICATION</scope>
</reference>
<evidence type="ECO:0000259" key="2">
    <source>
        <dbReference type="Pfam" id="PF14973"/>
    </source>
</evidence>
<dbReference type="Ensembl" id="ENSANIT00000010157.1">
    <property type="protein sequence ID" value="ENSANIP00000009819.1"/>
    <property type="gene ID" value="ENSANIG00000006623.1"/>
</dbReference>
<evidence type="ECO:0000313" key="3">
    <source>
        <dbReference type="Ensembl" id="ENSANIP00000009819.1"/>
    </source>
</evidence>
<dbReference type="Pfam" id="PF14973">
    <property type="entry name" value="TINF2_N"/>
    <property type="match status" value="1"/>
</dbReference>
<proteinExistence type="predicted"/>
<evidence type="ECO:0000256" key="1">
    <source>
        <dbReference type="SAM" id="MobiDB-lite"/>
    </source>
</evidence>
<dbReference type="InterPro" id="IPR029400">
    <property type="entry name" value="TINF2_N"/>
</dbReference>
<feature type="region of interest" description="Disordered" evidence="1">
    <location>
        <begin position="66"/>
        <end position="87"/>
    </location>
</feature>
<name>A0A8B9MME6_9AVES</name>
<dbReference type="AlphaFoldDB" id="A0A8B9MME6"/>
<evidence type="ECO:0000313" key="4">
    <source>
        <dbReference type="Proteomes" id="UP000694541"/>
    </source>
</evidence>
<organism evidence="3 4">
    <name type="scientific">Accipiter nisus</name>
    <name type="common">Eurasian sparrowhawk</name>
    <dbReference type="NCBI Taxonomy" id="211598"/>
    <lineage>
        <taxon>Eukaryota</taxon>
        <taxon>Metazoa</taxon>
        <taxon>Chordata</taxon>
        <taxon>Craniata</taxon>
        <taxon>Vertebrata</taxon>
        <taxon>Euteleostomi</taxon>
        <taxon>Archelosauria</taxon>
        <taxon>Archosauria</taxon>
        <taxon>Dinosauria</taxon>
        <taxon>Saurischia</taxon>
        <taxon>Theropoda</taxon>
        <taxon>Coelurosauria</taxon>
        <taxon>Aves</taxon>
        <taxon>Neognathae</taxon>
        <taxon>Neoaves</taxon>
        <taxon>Telluraves</taxon>
        <taxon>Accipitrimorphae</taxon>
        <taxon>Accipitriformes</taxon>
        <taxon>Accipitridae</taxon>
        <taxon>Accipitrinae</taxon>
        <taxon>Accipiter</taxon>
    </lineage>
</organism>
<feature type="compositionally biased region" description="Pro residues" evidence="1">
    <location>
        <begin position="74"/>
        <end position="87"/>
    </location>
</feature>